<dbReference type="SUPFAM" id="SSF53474">
    <property type="entry name" value="alpha/beta-Hydrolases"/>
    <property type="match status" value="1"/>
</dbReference>
<feature type="domain" description="Serine aminopeptidase S33" evidence="1">
    <location>
        <begin position="190"/>
        <end position="237"/>
    </location>
</feature>
<organism evidence="2 3">
    <name type="scientific">Pontivivens insulae</name>
    <dbReference type="NCBI Taxonomy" id="1639689"/>
    <lineage>
        <taxon>Bacteria</taxon>
        <taxon>Pseudomonadati</taxon>
        <taxon>Pseudomonadota</taxon>
        <taxon>Alphaproteobacteria</taxon>
        <taxon>Rhodobacterales</taxon>
        <taxon>Paracoccaceae</taxon>
        <taxon>Pontivivens</taxon>
    </lineage>
</organism>
<name>A0A2R8A6L2_9RHOB</name>
<dbReference type="PANTHER" id="PTHR12277">
    <property type="entry name" value="ALPHA/BETA HYDROLASE DOMAIN-CONTAINING PROTEIN"/>
    <property type="match status" value="1"/>
</dbReference>
<dbReference type="Proteomes" id="UP000244932">
    <property type="component" value="Unassembled WGS sequence"/>
</dbReference>
<protein>
    <recommendedName>
        <fullName evidence="1">Serine aminopeptidase S33 domain-containing protein</fullName>
    </recommendedName>
</protein>
<dbReference type="AlphaFoldDB" id="A0A2R8A6L2"/>
<keyword evidence="3" id="KW-1185">Reference proteome</keyword>
<proteinExistence type="predicted"/>
<evidence type="ECO:0000313" key="3">
    <source>
        <dbReference type="Proteomes" id="UP000244932"/>
    </source>
</evidence>
<dbReference type="InterPro" id="IPR022742">
    <property type="entry name" value="Hydrolase_4"/>
</dbReference>
<dbReference type="PANTHER" id="PTHR12277:SF81">
    <property type="entry name" value="PROTEIN ABHD13"/>
    <property type="match status" value="1"/>
</dbReference>
<dbReference type="Pfam" id="PF12146">
    <property type="entry name" value="Hydrolase_4"/>
    <property type="match status" value="1"/>
</dbReference>
<sequence>MKWLALVIGLYAAACAGFMIGRNDLIYQFDPEDYPTSVAGLDVRVEQVGDVEVWVHTGDPDLPVVLYFTGNVGNPGRVGPVLREYGVNGFSWAVMRYQREGVSEAALVQDALNVRAELSRLIGQPVPAERLVLHGHSLGSGIGSNVARQVDAAGLILEAPFTRLCALGSEVFPGLPYCLLSPGHRYATIERIDQIDMPLLVMHGGADEVIPVEMGRAVFEAAEDPKQLIVYPEGNHNDLRLFGGGIAARRFAVEATGSTPR</sequence>
<accession>A0A2R8A6L2</accession>
<gene>
    <name evidence="2" type="ORF">POI8812_00182</name>
</gene>
<dbReference type="OrthoDB" id="9798884at2"/>
<dbReference type="Gene3D" id="3.40.50.1820">
    <property type="entry name" value="alpha/beta hydrolase"/>
    <property type="match status" value="1"/>
</dbReference>
<evidence type="ECO:0000313" key="2">
    <source>
        <dbReference type="EMBL" id="SPF27887.1"/>
    </source>
</evidence>
<dbReference type="InterPro" id="IPR029058">
    <property type="entry name" value="AB_hydrolase_fold"/>
</dbReference>
<dbReference type="EMBL" id="OMKW01000001">
    <property type="protein sequence ID" value="SPF27887.1"/>
    <property type="molecule type" value="Genomic_DNA"/>
</dbReference>
<reference evidence="2 3" key="1">
    <citation type="submission" date="2018-03" db="EMBL/GenBank/DDBJ databases">
        <authorList>
            <person name="Keele B.F."/>
        </authorList>
    </citation>
    <scope>NUCLEOTIDE SEQUENCE [LARGE SCALE GENOMIC DNA]</scope>
    <source>
        <strain evidence="2 3">CeCT 8812</strain>
    </source>
</reference>
<dbReference type="RefSeq" id="WP_108780653.1">
    <property type="nucleotide sequence ID" value="NZ_OMKW01000001.1"/>
</dbReference>
<evidence type="ECO:0000259" key="1">
    <source>
        <dbReference type="Pfam" id="PF12146"/>
    </source>
</evidence>